<name>A0A942W963_9FIRM</name>
<comment type="caution">
    <text evidence="3">The sequence shown here is derived from an EMBL/GenBank/DDBJ whole genome shotgun (WGS) entry which is preliminary data.</text>
</comment>
<reference evidence="3" key="1">
    <citation type="submission" date="2021-02" db="EMBL/GenBank/DDBJ databases">
        <title>Infant gut strain persistence is associated with maternal origin, phylogeny, and functional potential including surface adhesion and iron acquisition.</title>
        <authorList>
            <person name="Lou Y.C."/>
        </authorList>
    </citation>
    <scope>NUCLEOTIDE SEQUENCE</scope>
    <source>
        <strain evidence="3">L3_108_103G1_dasL3_108_103G1_concoct_2</strain>
    </source>
</reference>
<dbReference type="AlphaFoldDB" id="A0A942W963"/>
<dbReference type="GO" id="GO:0008982">
    <property type="term" value="F:protein-N(PI)-phosphohistidine-sugar phosphotransferase activity"/>
    <property type="evidence" value="ECO:0007669"/>
    <property type="project" value="InterPro"/>
</dbReference>
<dbReference type="SUPFAM" id="SSF52794">
    <property type="entry name" value="PTS system IIB component-like"/>
    <property type="match status" value="1"/>
</dbReference>
<dbReference type="InterPro" id="IPR036095">
    <property type="entry name" value="PTS_EIIB-like_sf"/>
</dbReference>
<sequence length="98" mass="10775">MSQKKLILVICALGYATSTMIMKNIEEFLEKEGIEGWEIEAVGVNQTSAYINDARLIVTSLELDPSEYNVPIINGVSLISGINKEATLQEILSAVKEM</sequence>
<gene>
    <name evidence="3" type="ORF">KHZ85_05295</name>
</gene>
<proteinExistence type="predicted"/>
<dbReference type="GO" id="GO:0009401">
    <property type="term" value="P:phosphoenolpyruvate-dependent sugar phosphotransferase system"/>
    <property type="evidence" value="ECO:0007669"/>
    <property type="project" value="InterPro"/>
</dbReference>
<dbReference type="EMBL" id="JAGZMZ010000010">
    <property type="protein sequence ID" value="MBS4884164.1"/>
    <property type="molecule type" value="Genomic_DNA"/>
</dbReference>
<evidence type="ECO:0000259" key="2">
    <source>
        <dbReference type="Pfam" id="PF02302"/>
    </source>
</evidence>
<dbReference type="Proteomes" id="UP000753219">
    <property type="component" value="Unassembled WGS sequence"/>
</dbReference>
<dbReference type="Gene3D" id="3.40.50.2300">
    <property type="match status" value="1"/>
</dbReference>
<dbReference type="Pfam" id="PF02302">
    <property type="entry name" value="PTS_IIB"/>
    <property type="match status" value="1"/>
</dbReference>
<keyword evidence="1" id="KW-0808">Transferase</keyword>
<evidence type="ECO:0000256" key="1">
    <source>
        <dbReference type="ARBA" id="ARBA00022679"/>
    </source>
</evidence>
<protein>
    <recommendedName>
        <fullName evidence="2">Phosphotransferase system EIIB component type 2/3 domain-containing protein</fullName>
    </recommendedName>
</protein>
<evidence type="ECO:0000313" key="4">
    <source>
        <dbReference type="Proteomes" id="UP000753219"/>
    </source>
</evidence>
<dbReference type="RefSeq" id="WP_226811689.1">
    <property type="nucleotide sequence ID" value="NZ_CAUWIX010000008.1"/>
</dbReference>
<organism evidence="3 4">
    <name type="scientific">Amedibacillus dolichus</name>
    <dbReference type="NCBI Taxonomy" id="31971"/>
    <lineage>
        <taxon>Bacteria</taxon>
        <taxon>Bacillati</taxon>
        <taxon>Bacillota</taxon>
        <taxon>Erysipelotrichia</taxon>
        <taxon>Erysipelotrichales</taxon>
        <taxon>Erysipelotrichaceae</taxon>
        <taxon>Amedibacillus</taxon>
    </lineage>
</organism>
<feature type="domain" description="Phosphotransferase system EIIB component type 2/3" evidence="2">
    <location>
        <begin position="7"/>
        <end position="90"/>
    </location>
</feature>
<dbReference type="InterPro" id="IPR003501">
    <property type="entry name" value="PTS_EIIB_2/3"/>
</dbReference>
<evidence type="ECO:0000313" key="3">
    <source>
        <dbReference type="EMBL" id="MBS4884164.1"/>
    </source>
</evidence>
<accession>A0A942W963</accession>